<feature type="region of interest" description="Disordered" evidence="1">
    <location>
        <begin position="1300"/>
        <end position="1356"/>
    </location>
</feature>
<feature type="compositionally biased region" description="Polar residues" evidence="1">
    <location>
        <begin position="1420"/>
        <end position="1431"/>
    </location>
</feature>
<dbReference type="Proteomes" id="UP000231263">
    <property type="component" value="Unassembled WGS sequence"/>
</dbReference>
<proteinExistence type="predicted"/>
<feature type="transmembrane region" description="Helical" evidence="2">
    <location>
        <begin position="246"/>
        <end position="267"/>
    </location>
</feature>
<dbReference type="EMBL" id="PFWT01000022">
    <property type="protein sequence ID" value="PJA45938.1"/>
    <property type="molecule type" value="Genomic_DNA"/>
</dbReference>
<reference evidence="4" key="1">
    <citation type="submission" date="2017-09" db="EMBL/GenBank/DDBJ databases">
        <title>Depth-based differentiation of microbial function through sediment-hosted aquifers and enrichment of novel symbionts in the deep terrestrial subsurface.</title>
        <authorList>
            <person name="Probst A.J."/>
            <person name="Ladd B."/>
            <person name="Jarett J.K."/>
            <person name="Geller-Mcgrath D.E."/>
            <person name="Sieber C.M.K."/>
            <person name="Emerson J.B."/>
            <person name="Anantharaman K."/>
            <person name="Thomas B.C."/>
            <person name="Malmstrom R."/>
            <person name="Stieglmeier M."/>
            <person name="Klingl A."/>
            <person name="Woyke T."/>
            <person name="Ryan C.M."/>
            <person name="Banfield J.F."/>
        </authorList>
    </citation>
    <scope>NUCLEOTIDE SEQUENCE [LARGE SCALE GENOMIC DNA]</scope>
</reference>
<feature type="transmembrane region" description="Helical" evidence="2">
    <location>
        <begin position="116"/>
        <end position="136"/>
    </location>
</feature>
<sequence>MSQIKMGLRKLRGLMQKRKAILIFGIVVLGISAFASTFAQVGTVTGSGAVDAGLATAMIPMNLLIMALALIYTLFGQLMGMLISMAIGLIVVPILGYNSFGDSAIISIGWPLVRDIVNMFVIVILLVIAIKTMLGVGNKDSSAVSQQLVRFFIAIVAVNFSRTISVLAIDASQVVMFTFVNAIRDKAAGNFINLFQLQSLFSWDGIYDKMASGAGLGPSAYLITSYLILMILAMVFMVLAIMATVFLYRIVILWVLVILSPIAFFMMGIKDVIPSAGGMAEKWISKFTGALMVGPILVFFLWLGLAVASQGSIATTENFPSGGNIDGASQVFSDIFQLDKMLSMIIGLILMVVGFQAASESASKLGNFAGGLINEGAGMGLLKKAAMAPALATIGAGAAAGAAGYRTGAFVGNQLDRRLGTNSERASTQLGRMVVESGGDLMKGNIVAQAFGKGLVKGGGALEKAGSAMTEQDLKNSQERIAGMTDSQKKALRESVTNPDGLQGHSFALSQSNMDDAKLLAAEYALDTKAQENDIRDGTEKYKQQAIRTESERLVSEENMDPNLALQTATRGVNVDEAREKAEQDVEKQLAPFDALSDTEKKNLVGESKANNLFAAQVGRLHTIDVSRKRPDGTMKSDEQYSNERVEAMEAKLKTGEVTPSMFTARALADPDVLRVAEKTLVPNQFDKDGKTMSIADVIRAGKAGPEAKKAIDGPPNFKKGRVGGIKEGLEKKVLNPVDLTADDLNKPGRLNQITEGIAQSKADVGQLEKEKPEVAGTLRSELDRKIAEQQMIVDNKELVDFDKPNGETKTKQYSDGVRRSALKKIQEYKQSQFALSSNAEAASVLQIDEAGNLPASELTTLGEVVKNTPIQVGKLADVVSANGSTPITSGIVSNITDDSIEEMRKEYNDSASLGKTQKMEDIERSLKVHKEAMEKEISILQREKPGTRYAGKVVIPAKMEQARNRLRTLRRDVNKMKKTKSASAGSVGTSGLSSGGTGTPPVTSSGGGGTTPPGGGGGSSSGGGARTASHAIPPAVAEATRAYVESKLGEAGGGAVGDTIEDTAIAAAAAVAGVLASGGNGQAASATAASTEPPAVVARRRETRPRPGVTAATKTETSGYVAPKPTSTVSATSSRKRTRDAKGAGWQVAGTPAKPVVTNTAQTQTTTQNPTYDQIVLGSAGQSARIAPKSKIVWNSSKAQSQSPETTQVSAPREKIGVAPGSGTAKSSGDFERGADFEDVLEPGSAGVKEVRVKNQQSTGSVQQASKIATVEVDDAEDAFKSTQKPLGRGVVQGAGTAYASGKYSPIKPASQAEKQSGPAPVVKETPEERAGRVKSIRSSSKNLMKELQTGKISQEEFSKSLDTIMTTEIGRETKAGTSDPRTARKAVMKEVARAMKVKTDTDNNSRKTFAKNALDQIKSGTNTNDSFDSGSDELGEDDITEETTK</sequence>
<keyword evidence="2" id="KW-1133">Transmembrane helix</keyword>
<feature type="compositionally biased region" description="Acidic residues" evidence="1">
    <location>
        <begin position="1432"/>
        <end position="1447"/>
    </location>
</feature>
<feature type="transmembrane region" description="Helical" evidence="2">
    <location>
        <begin position="220"/>
        <end position="239"/>
    </location>
</feature>
<comment type="caution">
    <text evidence="3">The sequence shown here is derived from an EMBL/GenBank/DDBJ whole genome shotgun (WGS) entry which is preliminary data.</text>
</comment>
<feature type="transmembrane region" description="Helical" evidence="2">
    <location>
        <begin position="49"/>
        <end position="71"/>
    </location>
</feature>
<feature type="region of interest" description="Disordered" evidence="1">
    <location>
        <begin position="1080"/>
        <end position="1154"/>
    </location>
</feature>
<feature type="compositionally biased region" description="Low complexity" evidence="1">
    <location>
        <begin position="982"/>
        <end position="993"/>
    </location>
</feature>
<feature type="transmembrane region" description="Helical" evidence="2">
    <location>
        <begin position="341"/>
        <end position="358"/>
    </location>
</feature>
<feature type="region of interest" description="Disordered" evidence="1">
    <location>
        <begin position="1398"/>
        <end position="1447"/>
    </location>
</feature>
<feature type="region of interest" description="Disordered" evidence="1">
    <location>
        <begin position="962"/>
        <end position="1030"/>
    </location>
</feature>
<feature type="transmembrane region" description="Helical" evidence="2">
    <location>
        <begin position="287"/>
        <end position="308"/>
    </location>
</feature>
<evidence type="ECO:0000256" key="1">
    <source>
        <dbReference type="SAM" id="MobiDB-lite"/>
    </source>
</evidence>
<feature type="compositionally biased region" description="Low complexity" evidence="1">
    <location>
        <begin position="1083"/>
        <end position="1098"/>
    </location>
</feature>
<evidence type="ECO:0000256" key="2">
    <source>
        <dbReference type="SAM" id="Phobius"/>
    </source>
</evidence>
<feature type="compositionally biased region" description="Gly residues" evidence="1">
    <location>
        <begin position="1006"/>
        <end position="1026"/>
    </location>
</feature>
<keyword evidence="2" id="KW-0472">Membrane</keyword>
<keyword evidence="2" id="KW-0812">Transmembrane</keyword>
<organism evidence="3 4">
    <name type="scientific">Candidatus Uhrbacteria bacterium CG_4_9_14_3_um_filter_41_35</name>
    <dbReference type="NCBI Taxonomy" id="1975034"/>
    <lineage>
        <taxon>Bacteria</taxon>
        <taxon>Candidatus Uhriibacteriota</taxon>
    </lineage>
</organism>
<gene>
    <name evidence="3" type="ORF">CO173_04205</name>
</gene>
<evidence type="ECO:0000313" key="3">
    <source>
        <dbReference type="EMBL" id="PJA45938.1"/>
    </source>
</evidence>
<feature type="transmembrane region" description="Helical" evidence="2">
    <location>
        <begin position="148"/>
        <end position="169"/>
    </location>
</feature>
<feature type="compositionally biased region" description="Polar residues" evidence="1">
    <location>
        <begin position="1195"/>
        <end position="1211"/>
    </location>
</feature>
<feature type="transmembrane region" description="Helical" evidence="2">
    <location>
        <begin position="78"/>
        <end position="96"/>
    </location>
</feature>
<protein>
    <submittedName>
        <fullName evidence="3">Uncharacterized protein</fullName>
    </submittedName>
</protein>
<accession>A0A2M7XDH6</accession>
<dbReference type="CDD" id="cd06174">
    <property type="entry name" value="MFS"/>
    <property type="match status" value="1"/>
</dbReference>
<feature type="region of interest" description="Disordered" evidence="1">
    <location>
        <begin position="1195"/>
        <end position="1234"/>
    </location>
</feature>
<feature type="compositionally biased region" description="Basic and acidic residues" evidence="1">
    <location>
        <begin position="1398"/>
        <end position="1407"/>
    </location>
</feature>
<evidence type="ECO:0000313" key="4">
    <source>
        <dbReference type="Proteomes" id="UP000231263"/>
    </source>
</evidence>
<name>A0A2M7XDH6_9BACT</name>